<evidence type="ECO:0000313" key="1">
    <source>
        <dbReference type="EMBL" id="NLR29379.1"/>
    </source>
</evidence>
<organism evidence="1 2">
    <name type="scientific">Levilactobacillus tujiorum</name>
    <dbReference type="NCBI Taxonomy" id="2912243"/>
    <lineage>
        <taxon>Bacteria</taxon>
        <taxon>Bacillati</taxon>
        <taxon>Bacillota</taxon>
        <taxon>Bacilli</taxon>
        <taxon>Lactobacillales</taxon>
        <taxon>Lactobacillaceae</taxon>
        <taxon>Levilactobacillus</taxon>
    </lineage>
</organism>
<keyword evidence="2" id="KW-1185">Reference proteome</keyword>
<sequence length="99" mass="11526">MGIFSRETLILNVLNSLADSEGLKSSDLVFLNFNFNEDEITKLMKFISEKQVKRIPLSKKEFIIEVRKIKPDIEGEKNFCKELIEAFNAEERFPDILND</sequence>
<dbReference type="EMBL" id="JAAVSD010000008">
    <property type="protein sequence ID" value="NLR29379.1"/>
    <property type="molecule type" value="Genomic_DNA"/>
</dbReference>
<evidence type="ECO:0000313" key="2">
    <source>
        <dbReference type="Proteomes" id="UP000707477"/>
    </source>
</evidence>
<comment type="caution">
    <text evidence="1">The sequence shown here is derived from an EMBL/GenBank/DDBJ whole genome shotgun (WGS) entry which is preliminary data.</text>
</comment>
<accession>A0ABX1L507</accession>
<reference evidence="1 2" key="1">
    <citation type="submission" date="2020-03" db="EMBL/GenBank/DDBJ databases">
        <authorList>
            <person name="Zhang Z."/>
            <person name="Guo Z."/>
            <person name="Hou Q."/>
            <person name="Shen X."/>
        </authorList>
    </citation>
    <scope>NUCLEOTIDE SEQUENCE [LARGE SCALE GENOMIC DNA]</scope>
    <source>
        <strain evidence="1 2">HBUAS51329</strain>
    </source>
</reference>
<dbReference type="RefSeq" id="WP_168849137.1">
    <property type="nucleotide sequence ID" value="NZ_JAAVSD010000008.1"/>
</dbReference>
<name>A0ABX1L507_9LACO</name>
<gene>
    <name evidence="1" type="ORF">HEQ44_04195</name>
</gene>
<protein>
    <submittedName>
        <fullName evidence="1">Uncharacterized protein</fullName>
    </submittedName>
</protein>
<dbReference type="Proteomes" id="UP000707477">
    <property type="component" value="Unassembled WGS sequence"/>
</dbReference>
<proteinExistence type="predicted"/>